<organism evidence="7 8">
    <name type="scientific">Amycolatopsis xylanica</name>
    <dbReference type="NCBI Taxonomy" id="589385"/>
    <lineage>
        <taxon>Bacteria</taxon>
        <taxon>Bacillati</taxon>
        <taxon>Actinomycetota</taxon>
        <taxon>Actinomycetes</taxon>
        <taxon>Pseudonocardiales</taxon>
        <taxon>Pseudonocardiaceae</taxon>
        <taxon>Amycolatopsis</taxon>
    </lineage>
</organism>
<dbReference type="PANTHER" id="PTHR12001:SF69">
    <property type="entry name" value="ALL TRANS-POLYPRENYL-DIPHOSPHATE SYNTHASE PDSS1"/>
    <property type="match status" value="1"/>
</dbReference>
<accession>A0A1H3CRZ7</accession>
<evidence type="ECO:0000256" key="3">
    <source>
        <dbReference type="ARBA" id="ARBA00022679"/>
    </source>
</evidence>
<dbReference type="PROSITE" id="PS00723">
    <property type="entry name" value="POLYPRENYL_SYNTHASE_1"/>
    <property type="match status" value="1"/>
</dbReference>
<dbReference type="Pfam" id="PF00348">
    <property type="entry name" value="polyprenyl_synt"/>
    <property type="match status" value="1"/>
</dbReference>
<reference evidence="7 8" key="1">
    <citation type="submission" date="2016-10" db="EMBL/GenBank/DDBJ databases">
        <authorList>
            <person name="de Groot N.N."/>
        </authorList>
    </citation>
    <scope>NUCLEOTIDE SEQUENCE [LARGE SCALE GENOMIC DNA]</scope>
    <source>
        <strain evidence="7 8">CPCC 202699</strain>
    </source>
</reference>
<dbReference type="EMBL" id="FNON01000003">
    <property type="protein sequence ID" value="SDX56179.1"/>
    <property type="molecule type" value="Genomic_DNA"/>
</dbReference>
<dbReference type="InterPro" id="IPR000092">
    <property type="entry name" value="Polyprenyl_synt"/>
</dbReference>
<dbReference type="GO" id="GO:0008299">
    <property type="term" value="P:isoprenoid biosynthetic process"/>
    <property type="evidence" value="ECO:0007669"/>
    <property type="project" value="InterPro"/>
</dbReference>
<evidence type="ECO:0000256" key="5">
    <source>
        <dbReference type="ARBA" id="ARBA00022842"/>
    </source>
</evidence>
<comment type="similarity">
    <text evidence="2 6">Belongs to the FPP/GGPP synthase family.</text>
</comment>
<dbReference type="Gene3D" id="1.10.600.10">
    <property type="entry name" value="Farnesyl Diphosphate Synthase"/>
    <property type="match status" value="1"/>
</dbReference>
<name>A0A1H3CRZ7_9PSEU</name>
<dbReference type="SFLD" id="SFLDS00005">
    <property type="entry name" value="Isoprenoid_Synthase_Type_I"/>
    <property type="match status" value="1"/>
</dbReference>
<dbReference type="InterPro" id="IPR008949">
    <property type="entry name" value="Isoprenoid_synthase_dom_sf"/>
</dbReference>
<comment type="cofactor">
    <cofactor evidence="1">
        <name>Mg(2+)</name>
        <dbReference type="ChEBI" id="CHEBI:18420"/>
    </cofactor>
</comment>
<keyword evidence="8" id="KW-1185">Reference proteome</keyword>
<dbReference type="CDD" id="cd00685">
    <property type="entry name" value="Trans_IPPS_HT"/>
    <property type="match status" value="1"/>
</dbReference>
<dbReference type="SUPFAM" id="SSF48576">
    <property type="entry name" value="Terpenoid synthases"/>
    <property type="match status" value="1"/>
</dbReference>
<evidence type="ECO:0000256" key="4">
    <source>
        <dbReference type="ARBA" id="ARBA00022723"/>
    </source>
</evidence>
<evidence type="ECO:0000256" key="6">
    <source>
        <dbReference type="RuleBase" id="RU004466"/>
    </source>
</evidence>
<dbReference type="SFLD" id="SFLDG01017">
    <property type="entry name" value="Polyprenyl_Transferase_Like"/>
    <property type="match status" value="1"/>
</dbReference>
<evidence type="ECO:0000313" key="8">
    <source>
        <dbReference type="Proteomes" id="UP000199515"/>
    </source>
</evidence>
<protein>
    <submittedName>
        <fullName evidence="7">Geranylgeranyl diphosphate synthase, type I</fullName>
    </submittedName>
</protein>
<dbReference type="Proteomes" id="UP000199515">
    <property type="component" value="Unassembled WGS sequence"/>
</dbReference>
<proteinExistence type="inferred from homology"/>
<dbReference type="PANTHER" id="PTHR12001">
    <property type="entry name" value="GERANYLGERANYL PYROPHOSPHATE SYNTHASE"/>
    <property type="match status" value="1"/>
</dbReference>
<keyword evidence="4" id="KW-0479">Metal-binding</keyword>
<evidence type="ECO:0000256" key="2">
    <source>
        <dbReference type="ARBA" id="ARBA00006706"/>
    </source>
</evidence>
<evidence type="ECO:0000256" key="1">
    <source>
        <dbReference type="ARBA" id="ARBA00001946"/>
    </source>
</evidence>
<dbReference type="OrthoDB" id="4497239at2"/>
<dbReference type="AlphaFoldDB" id="A0A1H3CRZ7"/>
<dbReference type="GO" id="GO:0046872">
    <property type="term" value="F:metal ion binding"/>
    <property type="evidence" value="ECO:0007669"/>
    <property type="project" value="UniProtKB-KW"/>
</dbReference>
<evidence type="ECO:0000313" key="7">
    <source>
        <dbReference type="EMBL" id="SDX56179.1"/>
    </source>
</evidence>
<keyword evidence="5" id="KW-0460">Magnesium</keyword>
<keyword evidence="3 6" id="KW-0808">Transferase</keyword>
<gene>
    <name evidence="7" type="ORF">SAMN05421504_103109</name>
</gene>
<dbReference type="RefSeq" id="WP_091289235.1">
    <property type="nucleotide sequence ID" value="NZ_FNON01000003.1"/>
</dbReference>
<sequence length="353" mass="38050">MERLDDTVISALTVNSPHVPSSAKAAAADHITELVRPIQDELEDRWLEETDRLDAICRYALLPAGKLFRPALLVESALAVGGVLEQVLPAAIGTEYGHTASLVHDDIIDGDSMRRGRPSTYHKFGTDNAIVAADALIFHLFRCLAECRDKGVPAERVVTALEIASASGIALCKGQSLEAEITENSIRDVATYLRMIDGKTAALFRSSCQCGSVLGGGSDEQVDALGRYGTHLGLAFQIIDDLFAFTGDSETIGKQTTSDIRNRRLTLPILLAYQSGDAQDVRELDMVFEGGLVPEKALAMVSDVLVSTGALTAARKMAWEHATSAQDALTTLPATAHRERLHWFAAHAVERVS</sequence>
<dbReference type="InterPro" id="IPR033749">
    <property type="entry name" value="Polyprenyl_synt_CS"/>
</dbReference>
<dbReference type="STRING" id="589385.SAMN05421504_103109"/>
<dbReference type="GO" id="GO:0004659">
    <property type="term" value="F:prenyltransferase activity"/>
    <property type="evidence" value="ECO:0007669"/>
    <property type="project" value="InterPro"/>
</dbReference>